<dbReference type="WBParaSite" id="nRc.2.0.1.t21001-RA">
    <property type="protein sequence ID" value="nRc.2.0.1.t21001-RA"/>
    <property type="gene ID" value="nRc.2.0.1.g21001"/>
</dbReference>
<protein>
    <submittedName>
        <fullName evidence="2">Uncharacterized protein</fullName>
    </submittedName>
</protein>
<evidence type="ECO:0000313" key="2">
    <source>
        <dbReference type="WBParaSite" id="nRc.2.0.1.t21001-RA"/>
    </source>
</evidence>
<dbReference type="AlphaFoldDB" id="A0A915J3K7"/>
<keyword evidence="1" id="KW-1185">Reference proteome</keyword>
<organism evidence="1 2">
    <name type="scientific">Romanomermis culicivorax</name>
    <name type="common">Nematode worm</name>
    <dbReference type="NCBI Taxonomy" id="13658"/>
    <lineage>
        <taxon>Eukaryota</taxon>
        <taxon>Metazoa</taxon>
        <taxon>Ecdysozoa</taxon>
        <taxon>Nematoda</taxon>
        <taxon>Enoplea</taxon>
        <taxon>Dorylaimia</taxon>
        <taxon>Mermithida</taxon>
        <taxon>Mermithoidea</taxon>
        <taxon>Mermithidae</taxon>
        <taxon>Romanomermis</taxon>
    </lineage>
</organism>
<name>A0A915J3K7_ROMCU</name>
<proteinExistence type="predicted"/>
<sequence>MNYHIFEHVKRKGIRNCQLLPYDILRLTRFTFPSMNYLIADLGITQNFTVDFVFPNCIHTRWHGQRNNVTSYFLSKMEKRKASMPY</sequence>
<evidence type="ECO:0000313" key="1">
    <source>
        <dbReference type="Proteomes" id="UP000887565"/>
    </source>
</evidence>
<reference evidence="2" key="1">
    <citation type="submission" date="2022-11" db="UniProtKB">
        <authorList>
            <consortium name="WormBaseParasite"/>
        </authorList>
    </citation>
    <scope>IDENTIFICATION</scope>
</reference>
<dbReference type="Proteomes" id="UP000887565">
    <property type="component" value="Unplaced"/>
</dbReference>
<accession>A0A915J3K7</accession>